<dbReference type="Proteomes" id="UP001177935">
    <property type="component" value="Unassembled WGS sequence"/>
</dbReference>
<dbReference type="Proteomes" id="UP000519158">
    <property type="component" value="Unassembled WGS sequence"/>
</dbReference>
<comment type="caution">
    <text evidence="3">The sequence shown here is derived from an EMBL/GenBank/DDBJ whole genome shotgun (WGS) entry which is preliminary data.</text>
</comment>
<reference evidence="4 5" key="1">
    <citation type="submission" date="2019-09" db="EMBL/GenBank/DDBJ databases">
        <title>Draft genome sequencing and comparative genomics of hatchery-associated Vibrios.</title>
        <authorList>
            <person name="Kehlet-Delgado H."/>
            <person name="Mueller R.S."/>
        </authorList>
    </citation>
    <scope>NUCLEOTIDE SEQUENCE [LARGE SCALE GENOMIC DNA]</scope>
    <source>
        <strain evidence="4 5">99-70-13A3</strain>
    </source>
</reference>
<gene>
    <name evidence="4" type="ORF">F0234_15645</name>
    <name evidence="3" type="ORF">Q8W42_18015</name>
</gene>
<dbReference type="AlphaFoldDB" id="A0A2N7KJT8"/>
<name>A0A2N7KJT8_VIBSP</name>
<evidence type="ECO:0000256" key="1">
    <source>
        <dbReference type="SAM" id="MobiDB-lite"/>
    </source>
</evidence>
<feature type="transmembrane region" description="Helical" evidence="2">
    <location>
        <begin position="69"/>
        <end position="89"/>
    </location>
</feature>
<feature type="region of interest" description="Disordered" evidence="1">
    <location>
        <begin position="29"/>
        <end position="64"/>
    </location>
</feature>
<organism evidence="3 6">
    <name type="scientific">Vibrio splendidus</name>
    <dbReference type="NCBI Taxonomy" id="29497"/>
    <lineage>
        <taxon>Bacteria</taxon>
        <taxon>Pseudomonadati</taxon>
        <taxon>Pseudomonadota</taxon>
        <taxon>Gammaproteobacteria</taxon>
        <taxon>Vibrionales</taxon>
        <taxon>Vibrionaceae</taxon>
        <taxon>Vibrio</taxon>
    </lineage>
</organism>
<dbReference type="EMBL" id="VTXL01000013">
    <property type="protein sequence ID" value="NOJ14192.1"/>
    <property type="molecule type" value="Genomic_DNA"/>
</dbReference>
<dbReference type="RefSeq" id="WP_050622392.1">
    <property type="nucleotide sequence ID" value="NZ_CAWMQX010000112.1"/>
</dbReference>
<feature type="compositionally biased region" description="Polar residues" evidence="1">
    <location>
        <begin position="29"/>
        <end position="57"/>
    </location>
</feature>
<sequence length="91" mass="9459">MSFLEDLGNFGSGMLDDVGEGFGSIIKTATTSDHSKNAATTQQPQQPIKDNNGNAVTGSHRPQDNDKTLLYVGGGVGVALLLTVIVVVATR</sequence>
<reference evidence="3" key="2">
    <citation type="submission" date="2023-07" db="EMBL/GenBank/DDBJ databases">
        <title>Genome content predicts the carbon catabolic preferences of heterotrophic bacteria.</title>
        <authorList>
            <person name="Gralka M."/>
        </authorList>
    </citation>
    <scope>NUCLEOTIDE SEQUENCE</scope>
    <source>
        <strain evidence="3">6E02</strain>
    </source>
</reference>
<accession>A0A2N7KJT8</accession>
<keyword evidence="2" id="KW-0472">Membrane</keyword>
<evidence type="ECO:0000256" key="2">
    <source>
        <dbReference type="SAM" id="Phobius"/>
    </source>
</evidence>
<dbReference type="EMBL" id="JAUYVL010000012">
    <property type="protein sequence ID" value="MDP2502615.1"/>
    <property type="molecule type" value="Genomic_DNA"/>
</dbReference>
<protein>
    <submittedName>
        <fullName evidence="3">Uncharacterized protein</fullName>
    </submittedName>
</protein>
<proteinExistence type="predicted"/>
<keyword evidence="2" id="KW-0812">Transmembrane</keyword>
<evidence type="ECO:0000313" key="6">
    <source>
        <dbReference type="Proteomes" id="UP001177935"/>
    </source>
</evidence>
<keyword evidence="2" id="KW-1133">Transmembrane helix</keyword>
<evidence type="ECO:0000313" key="4">
    <source>
        <dbReference type="EMBL" id="NOJ14192.1"/>
    </source>
</evidence>
<evidence type="ECO:0000313" key="3">
    <source>
        <dbReference type="EMBL" id="MDP2502615.1"/>
    </source>
</evidence>
<evidence type="ECO:0000313" key="5">
    <source>
        <dbReference type="Proteomes" id="UP000519158"/>
    </source>
</evidence>